<keyword evidence="1" id="KW-0175">Coiled coil</keyword>
<accession>A0A1M4W214</accession>
<dbReference type="PANTHER" id="PTHR36836">
    <property type="entry name" value="COLANIC ACID BIOSYNTHESIS PROTEIN WCAK"/>
    <property type="match status" value="1"/>
</dbReference>
<dbReference type="NCBIfam" id="TIGR03609">
    <property type="entry name" value="S_layer_CsaB"/>
    <property type="match status" value="1"/>
</dbReference>
<reference evidence="4" key="1">
    <citation type="submission" date="2016-11" db="EMBL/GenBank/DDBJ databases">
        <authorList>
            <person name="Varghese N."/>
            <person name="Submissions S."/>
        </authorList>
    </citation>
    <scope>NUCLEOTIDE SEQUENCE [LARGE SCALE GENOMIC DNA]</scope>
    <source>
        <strain evidence="4">DSM 18761</strain>
    </source>
</reference>
<dbReference type="Proteomes" id="UP000184127">
    <property type="component" value="Unassembled WGS sequence"/>
</dbReference>
<evidence type="ECO:0000259" key="2">
    <source>
        <dbReference type="Pfam" id="PF04230"/>
    </source>
</evidence>
<dbReference type="InterPro" id="IPR007345">
    <property type="entry name" value="Polysacch_pyruvyl_Trfase"/>
</dbReference>
<dbReference type="PANTHER" id="PTHR36836:SF1">
    <property type="entry name" value="COLANIC ACID BIOSYNTHESIS PROTEIN WCAK"/>
    <property type="match status" value="1"/>
</dbReference>
<dbReference type="RefSeq" id="WP_072968123.1">
    <property type="nucleotide sequence ID" value="NZ_FQUR01000009.1"/>
</dbReference>
<proteinExistence type="predicted"/>
<keyword evidence="3" id="KW-0808">Transferase</keyword>
<evidence type="ECO:0000313" key="4">
    <source>
        <dbReference type="Proteomes" id="UP000184127"/>
    </source>
</evidence>
<feature type="domain" description="Polysaccharide pyruvyl transferase" evidence="2">
    <location>
        <begin position="13"/>
        <end position="294"/>
    </location>
</feature>
<keyword evidence="4" id="KW-1185">Reference proteome</keyword>
<feature type="coiled-coil region" evidence="1">
    <location>
        <begin position="316"/>
        <end position="347"/>
    </location>
</feature>
<dbReference type="Pfam" id="PF04230">
    <property type="entry name" value="PS_pyruv_trans"/>
    <property type="match status" value="1"/>
</dbReference>
<organism evidence="3 4">
    <name type="scientific">Thermoanaerobacter uzonensis DSM 18761</name>
    <dbReference type="NCBI Taxonomy" id="1123369"/>
    <lineage>
        <taxon>Bacteria</taxon>
        <taxon>Bacillati</taxon>
        <taxon>Bacillota</taxon>
        <taxon>Clostridia</taxon>
        <taxon>Thermoanaerobacterales</taxon>
        <taxon>Thermoanaerobacteraceae</taxon>
        <taxon>Thermoanaerobacter</taxon>
    </lineage>
</organism>
<evidence type="ECO:0000256" key="1">
    <source>
        <dbReference type="SAM" id="Coils"/>
    </source>
</evidence>
<dbReference type="GO" id="GO:0016740">
    <property type="term" value="F:transferase activity"/>
    <property type="evidence" value="ECO:0007669"/>
    <property type="project" value="UniProtKB-KW"/>
</dbReference>
<dbReference type="EMBL" id="FQUR01000009">
    <property type="protein sequence ID" value="SHE75301.1"/>
    <property type="molecule type" value="Genomic_DNA"/>
</dbReference>
<evidence type="ECO:0000313" key="3">
    <source>
        <dbReference type="EMBL" id="SHE75301.1"/>
    </source>
</evidence>
<dbReference type="InterPro" id="IPR019896">
    <property type="entry name" value="Polysacch_pyruvyl_Trfase_CsaB"/>
</dbReference>
<name>A0A1M4W214_9THEO</name>
<sequence length="363" mass="41359">MKTVISGYYGFDNIGDEAVLKCLVEGLKERGLTDITVLSNKPDETNKKYQVKAVNRNSFKKIYKALKQADALLSGGGSLIQDKTSSKSLWYYLGIMLIGKFLRKKVYVIGQGIGPVDKKFNRWLTAKILNKIDGIAVRDELSKEYLKQLNVRKHIVVAADLVLNFPCSDDKKVFDKVREKEGIDLNSSEYVLICTREWENSELSRVELARAADLIAQDYGYKIVFLPFYHEDIEESDRVATYMKTPYEILTGEYEIEEILNIIKGSSLLIGVRLHSLIFAFISLVPFVGISYDPKVEGFLKSVGESSAGDINSFTAENILKKVNSILQQKEEYINNMSKRLDELKERAKKNFDILFEHNKFEV</sequence>
<dbReference type="AlphaFoldDB" id="A0A1M4W214"/>
<gene>
    <name evidence="3" type="ORF">SAMN02745195_01082</name>
</gene>
<protein>
    <submittedName>
        <fullName evidence="3">Polysaccharide pyruvyl transferase CsaB</fullName>
    </submittedName>
</protein>